<organism evidence="1 2">
    <name type="scientific">Nocardioides immobilis</name>
    <dbReference type="NCBI Taxonomy" id="2049295"/>
    <lineage>
        <taxon>Bacteria</taxon>
        <taxon>Bacillati</taxon>
        <taxon>Actinomycetota</taxon>
        <taxon>Actinomycetes</taxon>
        <taxon>Propionibacteriales</taxon>
        <taxon>Nocardioidaceae</taxon>
        <taxon>Nocardioides</taxon>
    </lineage>
</organism>
<evidence type="ECO:0000313" key="1">
    <source>
        <dbReference type="EMBL" id="RHW24008.1"/>
    </source>
</evidence>
<dbReference type="AlphaFoldDB" id="A0A417XU64"/>
<name>A0A417XU64_9ACTN</name>
<evidence type="ECO:0000313" key="2">
    <source>
        <dbReference type="Proteomes" id="UP000283644"/>
    </source>
</evidence>
<dbReference type="EMBL" id="QXGH01000037">
    <property type="protein sequence ID" value="RHW24008.1"/>
    <property type="molecule type" value="Genomic_DNA"/>
</dbReference>
<reference evidence="1 2" key="1">
    <citation type="submission" date="2018-09" db="EMBL/GenBank/DDBJ databases">
        <title>Genome sequencing of Nocardioides immobilis CCTCC AB 2017083 for comparison to Nocardioides silvaticus.</title>
        <authorList>
            <person name="Li C."/>
            <person name="Wang G."/>
        </authorList>
    </citation>
    <scope>NUCLEOTIDE SEQUENCE [LARGE SCALE GENOMIC DNA]</scope>
    <source>
        <strain evidence="1 2">CCTCC AB 2017083</strain>
    </source>
</reference>
<dbReference type="Proteomes" id="UP000283644">
    <property type="component" value="Unassembled WGS sequence"/>
</dbReference>
<gene>
    <name evidence="1" type="ORF">D0Z08_26845</name>
</gene>
<proteinExistence type="predicted"/>
<sequence>MAAAAARLPRSPIYGIGTYDVDGSRADFEIGWDELERDTDWALSVLVQAGIQKGDLVLFSTPNHEGPWICPIVRSLRRIGASYATSETYGWDSRRFAMYLRRLPVKAIIGIGGETVRALAASEETLSSLMTGVGVVWARPDAVSALRAQQIEAATYVPLGPALGLGLPGEHGARVNGAEWAVSDIGGCIHVSNRQPRATDFDAADTGIYGAVEARGTDHLVVPR</sequence>
<evidence type="ECO:0008006" key="3">
    <source>
        <dbReference type="Google" id="ProtNLM"/>
    </source>
</evidence>
<comment type="caution">
    <text evidence="1">The sequence shown here is derived from an EMBL/GenBank/DDBJ whole genome shotgun (WGS) entry which is preliminary data.</text>
</comment>
<keyword evidence="2" id="KW-1185">Reference proteome</keyword>
<protein>
    <recommendedName>
        <fullName evidence="3">AMP-dependent synthetase/ligase domain-containing protein</fullName>
    </recommendedName>
</protein>
<accession>A0A417XU64</accession>